<proteinExistence type="predicted"/>
<sequence length="360" mass="41486">MSSEKNPWYIVFYTTDSLNQKLIRRRVLHAELAAIENPDLRTIFAHQAIAEINSLLFDDWHTESLEPAPKILEFDFKHFTVLKAIDYVSAYKRDVEDLRANSVKAYASLRTTVVEFLQHQKLSQDYKLREVNAAFMRMYFDYLKQVRDVANKTYNGHRASFHAVMAVLIDRDRNLFKGKNPVAAIKMLSTTTRMHAAYTDEQLAQIRAALVKAGEHHLVFFIQVMYYTLARPEEMRFLQVGHIDLEKRRILFRDETAKTGIEQYVGINDAFAAILQERRIMEFPPSCYLFSNNGFHGGWGRKSKPHNPGPSPVGKSFFYKSIAPVIRALGFYKINLPTTRSIASNTRAPSRSTRPPRTSS</sequence>
<keyword evidence="1" id="KW-0229">DNA integration</keyword>
<dbReference type="SUPFAM" id="SSF56349">
    <property type="entry name" value="DNA breaking-rejoining enzymes"/>
    <property type="match status" value="1"/>
</dbReference>
<dbReference type="InterPro" id="IPR025269">
    <property type="entry name" value="SAM-like_dom"/>
</dbReference>
<dbReference type="PROSITE" id="PS51900">
    <property type="entry name" value="CB"/>
    <property type="match status" value="1"/>
</dbReference>
<evidence type="ECO:0000259" key="5">
    <source>
        <dbReference type="PROSITE" id="PS51900"/>
    </source>
</evidence>
<dbReference type="InterPro" id="IPR010998">
    <property type="entry name" value="Integrase_recombinase_N"/>
</dbReference>
<dbReference type="Gene3D" id="1.10.150.130">
    <property type="match status" value="1"/>
</dbReference>
<dbReference type="InterPro" id="IPR013762">
    <property type="entry name" value="Integrase-like_cat_sf"/>
</dbReference>
<dbReference type="InterPro" id="IPR011010">
    <property type="entry name" value="DNA_brk_join_enz"/>
</dbReference>
<evidence type="ECO:0000256" key="3">
    <source>
        <dbReference type="ARBA" id="ARBA00023172"/>
    </source>
</evidence>
<dbReference type="Proteomes" id="UP000613030">
    <property type="component" value="Unassembled WGS sequence"/>
</dbReference>
<keyword evidence="3" id="KW-0233">DNA recombination</keyword>
<evidence type="ECO:0000256" key="1">
    <source>
        <dbReference type="ARBA" id="ARBA00022908"/>
    </source>
</evidence>
<dbReference type="EMBL" id="JAERRB010000011">
    <property type="protein sequence ID" value="MBL0744594.1"/>
    <property type="molecule type" value="Genomic_DNA"/>
</dbReference>
<evidence type="ECO:0000256" key="4">
    <source>
        <dbReference type="PROSITE-ProRule" id="PRU01248"/>
    </source>
</evidence>
<comment type="caution">
    <text evidence="6">The sequence shown here is derived from an EMBL/GenBank/DDBJ whole genome shotgun (WGS) entry which is preliminary data.</text>
</comment>
<feature type="domain" description="Core-binding (CB)" evidence="5">
    <location>
        <begin position="79"/>
        <end position="169"/>
    </location>
</feature>
<organism evidence="6 7">
    <name type="scientific">Chryseolinea lacunae</name>
    <dbReference type="NCBI Taxonomy" id="2801331"/>
    <lineage>
        <taxon>Bacteria</taxon>
        <taxon>Pseudomonadati</taxon>
        <taxon>Bacteroidota</taxon>
        <taxon>Cytophagia</taxon>
        <taxon>Cytophagales</taxon>
        <taxon>Fulvivirgaceae</taxon>
        <taxon>Chryseolinea</taxon>
    </lineage>
</organism>
<dbReference type="InterPro" id="IPR044068">
    <property type="entry name" value="CB"/>
</dbReference>
<evidence type="ECO:0000256" key="2">
    <source>
        <dbReference type="ARBA" id="ARBA00023125"/>
    </source>
</evidence>
<accession>A0ABS1KYV1</accession>
<dbReference type="Pfam" id="PF13102">
    <property type="entry name" value="Phage_int_SAM_5"/>
    <property type="match status" value="1"/>
</dbReference>
<name>A0ABS1KYV1_9BACT</name>
<evidence type="ECO:0000313" key="7">
    <source>
        <dbReference type="Proteomes" id="UP000613030"/>
    </source>
</evidence>
<reference evidence="6 7" key="1">
    <citation type="submission" date="2021-01" db="EMBL/GenBank/DDBJ databases">
        <title>Chryseolinea sp. Jin1 Genome sequencing and assembly.</title>
        <authorList>
            <person name="Kim I."/>
        </authorList>
    </citation>
    <scope>NUCLEOTIDE SEQUENCE [LARGE SCALE GENOMIC DNA]</scope>
    <source>
        <strain evidence="6 7">Jin1</strain>
    </source>
</reference>
<gene>
    <name evidence="6" type="ORF">JI741_25390</name>
</gene>
<keyword evidence="7" id="KW-1185">Reference proteome</keyword>
<protein>
    <submittedName>
        <fullName evidence="6">Tyrosine-type recombinase/integrase</fullName>
    </submittedName>
</protein>
<evidence type="ECO:0000313" key="6">
    <source>
        <dbReference type="EMBL" id="MBL0744594.1"/>
    </source>
</evidence>
<dbReference type="RefSeq" id="WP_202014292.1">
    <property type="nucleotide sequence ID" value="NZ_JAERRB010000011.1"/>
</dbReference>
<keyword evidence="2 4" id="KW-0238">DNA-binding</keyword>
<dbReference type="Gene3D" id="1.10.443.10">
    <property type="entry name" value="Intergrase catalytic core"/>
    <property type="match status" value="1"/>
</dbReference>